<dbReference type="GeneID" id="10504485"/>
<dbReference type="InParanoid" id="F0ZRT8"/>
<dbReference type="KEGG" id="dpp:DICPUDRAFT_154622"/>
<proteinExistence type="predicted"/>
<evidence type="ECO:0000256" key="1">
    <source>
        <dbReference type="SAM" id="SignalP"/>
    </source>
</evidence>
<keyword evidence="3" id="KW-1185">Reference proteome</keyword>
<reference evidence="3" key="1">
    <citation type="journal article" date="2011" name="Genome Biol.">
        <title>Comparative genomics of the social amoebae Dictyostelium discoideum and Dictyostelium purpureum.</title>
        <authorList>
            <consortium name="US DOE Joint Genome Institute (JGI-PGF)"/>
            <person name="Sucgang R."/>
            <person name="Kuo A."/>
            <person name="Tian X."/>
            <person name="Salerno W."/>
            <person name="Parikh A."/>
            <person name="Feasley C.L."/>
            <person name="Dalin E."/>
            <person name="Tu H."/>
            <person name="Huang E."/>
            <person name="Barry K."/>
            <person name="Lindquist E."/>
            <person name="Shapiro H."/>
            <person name="Bruce D."/>
            <person name="Schmutz J."/>
            <person name="Salamov A."/>
            <person name="Fey P."/>
            <person name="Gaudet P."/>
            <person name="Anjard C."/>
            <person name="Babu M.M."/>
            <person name="Basu S."/>
            <person name="Bushmanova Y."/>
            <person name="van der Wel H."/>
            <person name="Katoh-Kurasawa M."/>
            <person name="Dinh C."/>
            <person name="Coutinho P.M."/>
            <person name="Saito T."/>
            <person name="Elias M."/>
            <person name="Schaap P."/>
            <person name="Kay R.R."/>
            <person name="Henrissat B."/>
            <person name="Eichinger L."/>
            <person name="Rivero F."/>
            <person name="Putnam N.H."/>
            <person name="West C.M."/>
            <person name="Loomis W.F."/>
            <person name="Chisholm R.L."/>
            <person name="Shaulsky G."/>
            <person name="Strassmann J.E."/>
            <person name="Queller D.C."/>
            <person name="Kuspa A."/>
            <person name="Grigoriev I.V."/>
        </authorList>
    </citation>
    <scope>NUCLEOTIDE SEQUENCE [LARGE SCALE GENOMIC DNA]</scope>
    <source>
        <strain evidence="3">QSDP1</strain>
    </source>
</reference>
<keyword evidence="1" id="KW-0732">Signal</keyword>
<dbReference type="RefSeq" id="XP_003290129.1">
    <property type="nucleotide sequence ID" value="XM_003290081.1"/>
</dbReference>
<feature type="chain" id="PRO_5003265358" evidence="1">
    <location>
        <begin position="22"/>
        <end position="99"/>
    </location>
</feature>
<dbReference type="Proteomes" id="UP000001064">
    <property type="component" value="Unassembled WGS sequence"/>
</dbReference>
<sequence>MKLYYFILLLIVISIASFSNGQILCSSQSDCDNPKTYCVTLGIFPIATCLHASRVNHICSHTINENGIYIGSSPCDQESECKIDDILGFHLCKKLTSSK</sequence>
<organism evidence="2 3">
    <name type="scientific">Dictyostelium purpureum</name>
    <name type="common">Slime mold</name>
    <dbReference type="NCBI Taxonomy" id="5786"/>
    <lineage>
        <taxon>Eukaryota</taxon>
        <taxon>Amoebozoa</taxon>
        <taxon>Evosea</taxon>
        <taxon>Eumycetozoa</taxon>
        <taxon>Dictyostelia</taxon>
        <taxon>Dictyosteliales</taxon>
        <taxon>Dictyosteliaceae</taxon>
        <taxon>Dictyostelium</taxon>
    </lineage>
</organism>
<name>F0ZRT8_DICPU</name>
<dbReference type="VEuPathDB" id="AmoebaDB:DICPUDRAFT_154622"/>
<feature type="signal peptide" evidence="1">
    <location>
        <begin position="1"/>
        <end position="21"/>
    </location>
</feature>
<accession>F0ZRT8</accession>
<gene>
    <name evidence="2" type="ORF">DICPUDRAFT_154622</name>
</gene>
<evidence type="ECO:0000313" key="2">
    <source>
        <dbReference type="EMBL" id="EGC33344.1"/>
    </source>
</evidence>
<dbReference type="EMBL" id="GL871146">
    <property type="protein sequence ID" value="EGC33344.1"/>
    <property type="molecule type" value="Genomic_DNA"/>
</dbReference>
<protein>
    <submittedName>
        <fullName evidence="2">Uncharacterized protein</fullName>
    </submittedName>
</protein>
<evidence type="ECO:0000313" key="3">
    <source>
        <dbReference type="Proteomes" id="UP000001064"/>
    </source>
</evidence>
<dbReference type="AlphaFoldDB" id="F0ZRT8"/>